<comment type="caution">
    <text evidence="1">The sequence shown here is derived from an EMBL/GenBank/DDBJ whole genome shotgun (WGS) entry which is preliminary data.</text>
</comment>
<reference evidence="1 2" key="1">
    <citation type="submission" date="2017-11" db="EMBL/GenBank/DDBJ databases">
        <title>Draft Genome Sequence of Methylobacter psychrotolerans Sph1T, an Obligate Methanotroph from Low-Temperature Environments.</title>
        <authorList>
            <person name="Oshkin I.Y."/>
            <person name="Miroshnikov K."/>
            <person name="Belova S.E."/>
            <person name="Korzhenkov A."/>
            <person name="Toshchakov S.V."/>
            <person name="Dedysh S.N."/>
        </authorList>
    </citation>
    <scope>NUCLEOTIDE SEQUENCE [LARGE SCALE GENOMIC DNA]</scope>
    <source>
        <strain evidence="1 2">Sph1</strain>
    </source>
</reference>
<accession>A0A2S5CKP4</accession>
<evidence type="ECO:0000313" key="1">
    <source>
        <dbReference type="EMBL" id="POZ51312.1"/>
    </source>
</evidence>
<sequence length="86" mass="8826">MGDQVSVIAQTAIEMVVASAAIEMVVAAIAPQRVIARQAVEGVVAVIVTEQDVIAAGADQADVRLDVRPAPYCAVAELELPDAVVS</sequence>
<dbReference type="EMBL" id="PGFZ01000006">
    <property type="protein sequence ID" value="POZ51312.1"/>
    <property type="molecule type" value="Genomic_DNA"/>
</dbReference>
<organism evidence="1 2">
    <name type="scientific">Methylovulum psychrotolerans</name>
    <dbReference type="NCBI Taxonomy" id="1704499"/>
    <lineage>
        <taxon>Bacteria</taxon>
        <taxon>Pseudomonadati</taxon>
        <taxon>Pseudomonadota</taxon>
        <taxon>Gammaproteobacteria</taxon>
        <taxon>Methylococcales</taxon>
        <taxon>Methylococcaceae</taxon>
        <taxon>Methylovulum</taxon>
    </lineage>
</organism>
<dbReference type="AlphaFoldDB" id="A0A2S5CKP4"/>
<protein>
    <submittedName>
        <fullName evidence="1">Uncharacterized protein</fullName>
    </submittedName>
</protein>
<proteinExistence type="predicted"/>
<gene>
    <name evidence="1" type="ORF">AADEFJLK_02760</name>
</gene>
<evidence type="ECO:0000313" key="2">
    <source>
        <dbReference type="Proteomes" id="UP000237423"/>
    </source>
</evidence>
<dbReference type="Proteomes" id="UP000237423">
    <property type="component" value="Unassembled WGS sequence"/>
</dbReference>
<name>A0A2S5CKP4_9GAMM</name>